<comment type="caution">
    <text evidence="1">The sequence shown here is derived from an EMBL/GenBank/DDBJ whole genome shotgun (WGS) entry which is preliminary data.</text>
</comment>
<gene>
    <name evidence="1" type="primary">rhaS_2</name>
    <name evidence="1" type="ORF">FVB9532_02331</name>
</gene>
<evidence type="ECO:0000313" key="1">
    <source>
        <dbReference type="EMBL" id="VVV01053.1"/>
    </source>
</evidence>
<proteinExistence type="predicted"/>
<dbReference type="EMBL" id="CABVMM010000008">
    <property type="protein sequence ID" value="VVV01053.1"/>
    <property type="molecule type" value="Genomic_DNA"/>
</dbReference>
<accession>A0AC61Y9I6</accession>
<organism evidence="1 2">
    <name type="scientific">Mesonia oceanica</name>
    <dbReference type="NCBI Taxonomy" id="2687242"/>
    <lineage>
        <taxon>Bacteria</taxon>
        <taxon>Pseudomonadati</taxon>
        <taxon>Bacteroidota</taxon>
        <taxon>Flavobacteriia</taxon>
        <taxon>Flavobacteriales</taxon>
        <taxon>Flavobacteriaceae</taxon>
        <taxon>Mesonia</taxon>
    </lineage>
</organism>
<keyword evidence="2" id="KW-1185">Reference proteome</keyword>
<sequence>MKIPVLKINQFEETESLKDFYINSFSNHISLNKKLIARPHKHNFYLCVMFIKGTGVHEIDFNSYSITPGSVFFLRPGQTHFWKFDSPPEGFIFFHSQEFYELKFLKHKLHEFPFYYSFQNPPLLQLPDKKISSLYKKLEETYTEFTKNKPFKELKIVSLINTVYIDLLRAYTDTISNEESYSPNYLKTLERLEILIDENFQTEKLPKFYAQQLNISTKHLNRVVKETISKTTSELIYERVILEAKRLIVHADENLTAISHSLEFSDYSYFSKIFKLKTGFTPMGFRKKYRNQNEVHQ</sequence>
<name>A0AC61Y9I6_9FLAO</name>
<reference evidence="1" key="1">
    <citation type="submission" date="2019-09" db="EMBL/GenBank/DDBJ databases">
        <authorList>
            <person name="Rodrigo-Torres L."/>
            <person name="Arahal R. D."/>
            <person name="Lucena T."/>
        </authorList>
    </citation>
    <scope>NUCLEOTIDE SEQUENCE</scope>
    <source>
        <strain evidence="1">ISS653</strain>
    </source>
</reference>
<protein>
    <submittedName>
        <fullName evidence="1">HTH-type transcriptional activator RhaS</fullName>
    </submittedName>
</protein>
<evidence type="ECO:0000313" key="2">
    <source>
        <dbReference type="Proteomes" id="UP000356253"/>
    </source>
</evidence>
<dbReference type="Proteomes" id="UP000356253">
    <property type="component" value="Unassembled WGS sequence"/>
</dbReference>